<evidence type="ECO:0000313" key="1">
    <source>
        <dbReference type="EMBL" id="TWA96010.1"/>
    </source>
</evidence>
<dbReference type="STRING" id="1803665.GCA_001641335_07043"/>
<dbReference type="PANTHER" id="PTHR14097:SF8">
    <property type="entry name" value="NAD(P)-BINDING DOMAIN-CONTAINING PROTEIN"/>
    <property type="match status" value="1"/>
</dbReference>
<reference evidence="1 2" key="1">
    <citation type="submission" date="2019-06" db="EMBL/GenBank/DDBJ databases">
        <title>Genomic Encyclopedia of Type Strains, Phase IV (KMG-V): Genome sequencing to study the core and pangenomes of soil and plant-associated prokaryotes.</title>
        <authorList>
            <person name="Whitman W."/>
        </authorList>
    </citation>
    <scope>NUCLEOTIDE SEQUENCE [LARGE SCALE GENOMIC DNA]</scope>
    <source>
        <strain evidence="1 2">BR 510</strain>
    </source>
</reference>
<sequence length="229" mass="25065">MSRDIVGDVAMRVIIFGATGMVGQGVLRECLINPGIARVLVVGRSPTGVHDPKLAEIIHDDFLNYSAIEAELTGYDACFFCLGVSSIGMSEERYRHLTYDLALAAATTLARLNPQMTFTYVTGAGTDSTEQGPRMWARVKGNTENDLLKLPFKAAYMFRPGAIQPLHGARSKTAWVQAVYTATSPLWSVLRRISPSLVTSTEQMGRAMIHVARQGYPRKVLEMADINGI</sequence>
<evidence type="ECO:0008006" key="3">
    <source>
        <dbReference type="Google" id="ProtNLM"/>
    </source>
</evidence>
<evidence type="ECO:0000313" key="2">
    <source>
        <dbReference type="Proteomes" id="UP000319949"/>
    </source>
</evidence>
<name>A0A560DFW5_9BRAD</name>
<dbReference type="Gene3D" id="3.40.50.720">
    <property type="entry name" value="NAD(P)-binding Rossmann-like Domain"/>
    <property type="match status" value="1"/>
</dbReference>
<keyword evidence="2" id="KW-1185">Reference proteome</keyword>
<dbReference type="EMBL" id="VITK01000007">
    <property type="protein sequence ID" value="TWA96010.1"/>
    <property type="molecule type" value="Genomic_DNA"/>
</dbReference>
<dbReference type="AlphaFoldDB" id="A0A560DFW5"/>
<dbReference type="InterPro" id="IPR036291">
    <property type="entry name" value="NAD(P)-bd_dom_sf"/>
</dbReference>
<dbReference type="SUPFAM" id="SSF51735">
    <property type="entry name" value="NAD(P)-binding Rossmann-fold domains"/>
    <property type="match status" value="1"/>
</dbReference>
<comment type="caution">
    <text evidence="1">The sequence shown here is derived from an EMBL/GenBank/DDBJ whole genome shotgun (WGS) entry which is preliminary data.</text>
</comment>
<accession>A0A560DFW5</accession>
<protein>
    <recommendedName>
        <fullName evidence="3">Epimerase</fullName>
    </recommendedName>
</protein>
<gene>
    <name evidence="1" type="ORF">FBZ96_107201</name>
</gene>
<dbReference type="PANTHER" id="PTHR14097">
    <property type="entry name" value="OXIDOREDUCTASE HTATIP2"/>
    <property type="match status" value="1"/>
</dbReference>
<organism evidence="1 2">
    <name type="scientific">Bradyrhizobium stylosanthis</name>
    <dbReference type="NCBI Taxonomy" id="1803665"/>
    <lineage>
        <taxon>Bacteria</taxon>
        <taxon>Pseudomonadati</taxon>
        <taxon>Pseudomonadota</taxon>
        <taxon>Alphaproteobacteria</taxon>
        <taxon>Hyphomicrobiales</taxon>
        <taxon>Nitrobacteraceae</taxon>
        <taxon>Bradyrhizobium</taxon>
    </lineage>
</organism>
<dbReference type="Proteomes" id="UP000319949">
    <property type="component" value="Unassembled WGS sequence"/>
</dbReference>
<proteinExistence type="predicted"/>